<dbReference type="GO" id="GO:0004129">
    <property type="term" value="F:cytochrome-c oxidase activity"/>
    <property type="evidence" value="ECO:0007669"/>
    <property type="project" value="UniProtKB-EC"/>
</dbReference>
<feature type="transmembrane region" description="Helical" evidence="10">
    <location>
        <begin position="173"/>
        <end position="192"/>
    </location>
</feature>
<evidence type="ECO:0000256" key="8">
    <source>
        <dbReference type="ARBA" id="ARBA00049512"/>
    </source>
</evidence>
<dbReference type="InterPro" id="IPR035973">
    <property type="entry name" value="Cyt_c_oxidase_su3-like_sf"/>
</dbReference>
<dbReference type="FunFam" id="1.10.287.70:FF:000082">
    <property type="entry name" value="Cytochrome c oxidase subunit 3"/>
    <property type="match status" value="1"/>
</dbReference>
<evidence type="ECO:0000256" key="10">
    <source>
        <dbReference type="SAM" id="Phobius"/>
    </source>
</evidence>
<dbReference type="Pfam" id="PF00510">
    <property type="entry name" value="COX3"/>
    <property type="match status" value="1"/>
</dbReference>
<dbReference type="InterPro" id="IPR033945">
    <property type="entry name" value="Cyt_c_oxase_su3_dom"/>
</dbReference>
<dbReference type="GO" id="GO:0016491">
    <property type="term" value="F:oxidoreductase activity"/>
    <property type="evidence" value="ECO:0007669"/>
    <property type="project" value="UniProtKB-KW"/>
</dbReference>
<dbReference type="PANTHER" id="PTHR11403">
    <property type="entry name" value="CYTOCHROME C OXIDASE SUBUNIT III"/>
    <property type="match status" value="1"/>
</dbReference>
<evidence type="ECO:0000256" key="9">
    <source>
        <dbReference type="RuleBase" id="RU003375"/>
    </source>
</evidence>
<evidence type="ECO:0000256" key="7">
    <source>
        <dbReference type="ARBA" id="ARBA00023136"/>
    </source>
</evidence>
<accession>A0A023UMQ8</accession>
<feature type="domain" description="Heme-copper oxidase subunit III family profile" evidence="11">
    <location>
        <begin position="18"/>
        <end position="277"/>
    </location>
</feature>
<gene>
    <name evidence="12" type="primary">cox3</name>
</gene>
<sequence length="277" mass="32011">MNNNKNVTMLNMHRQQYQLHPFHLVENSPWPILTSFSMFGLAMNTALTSHGYIGNSWWVMLSMINVTYMLFLWFRDIISEGTYLGNHTLAVRNGMNLGFMLFMVSECMFFLGMFWAFGHSALNPTVELGGVWPPLGMEAIGPTELPLLNTMLLLSSGATLTYSHHYLINGNRWHALFGLFITVLLAVMFMMCQYIEYTTASFTMSDGVFGSVFYLGTGFHGFHVLMGMIMLSISYWRMWNYHSTNNHHLGFHTSVLYYHFVDVVWLILFMLVYWWGS</sequence>
<evidence type="ECO:0000256" key="4">
    <source>
        <dbReference type="ARBA" id="ARBA00022692"/>
    </source>
</evidence>
<dbReference type="SUPFAM" id="SSF81452">
    <property type="entry name" value="Cytochrome c oxidase subunit III-like"/>
    <property type="match status" value="1"/>
</dbReference>
<evidence type="ECO:0000256" key="2">
    <source>
        <dbReference type="ARBA" id="ARBA00010581"/>
    </source>
</evidence>
<dbReference type="InterPro" id="IPR000298">
    <property type="entry name" value="Cyt_c_oxidase-like_su3"/>
</dbReference>
<dbReference type="GeneID" id="19350928"/>
<feature type="transmembrane region" description="Helical" evidence="10">
    <location>
        <begin position="256"/>
        <end position="276"/>
    </location>
</feature>
<dbReference type="PANTHER" id="PTHR11403:SF7">
    <property type="entry name" value="CYTOCHROME C OXIDASE SUBUNIT 3"/>
    <property type="match status" value="1"/>
</dbReference>
<evidence type="ECO:0000256" key="1">
    <source>
        <dbReference type="ARBA" id="ARBA00004448"/>
    </source>
</evidence>
<keyword evidence="5" id="KW-1278">Translocase</keyword>
<evidence type="ECO:0000256" key="5">
    <source>
        <dbReference type="ARBA" id="ARBA00022967"/>
    </source>
</evidence>
<dbReference type="PROSITE" id="PS50253">
    <property type="entry name" value="COX3"/>
    <property type="match status" value="1"/>
</dbReference>
<dbReference type="RefSeq" id="YP_009029646.1">
    <property type="nucleotide sequence ID" value="NC_024093.1"/>
</dbReference>
<keyword evidence="9 12" id="KW-0496">Mitochondrion</keyword>
<feature type="transmembrane region" description="Helical" evidence="10">
    <location>
        <begin position="95"/>
        <end position="117"/>
    </location>
</feature>
<dbReference type="CDD" id="cd01665">
    <property type="entry name" value="Cyt_c_Oxidase_III"/>
    <property type="match status" value="1"/>
</dbReference>
<dbReference type="EMBL" id="KJ459950">
    <property type="protein sequence ID" value="AHY04900.1"/>
    <property type="molecule type" value="Genomic_DNA"/>
</dbReference>
<organism evidence="12">
    <name type="scientific">Magnusiomyces ingens</name>
    <dbReference type="NCBI Taxonomy" id="44077"/>
    <lineage>
        <taxon>Eukaryota</taxon>
        <taxon>Fungi</taxon>
        <taxon>Dikarya</taxon>
        <taxon>Ascomycota</taxon>
        <taxon>Saccharomycotina</taxon>
        <taxon>Dipodascomycetes</taxon>
        <taxon>Dipodascales</taxon>
        <taxon>Dipodascaceae</taxon>
        <taxon>Magnusiomyces</taxon>
    </lineage>
</organism>
<comment type="subcellular location">
    <subcellularLocation>
        <location evidence="1">Mitochondrion inner membrane</location>
        <topology evidence="1">Multi-pass membrane protein</topology>
    </subcellularLocation>
</comment>
<comment type="similarity">
    <text evidence="2 9">Belongs to the cytochrome c oxidase subunit 3 family.</text>
</comment>
<name>A0A023UMQ8_9ASCO</name>
<evidence type="ECO:0000259" key="11">
    <source>
        <dbReference type="PROSITE" id="PS50253"/>
    </source>
</evidence>
<feature type="transmembrane region" description="Helical" evidence="10">
    <location>
        <begin position="57"/>
        <end position="74"/>
    </location>
</feature>
<dbReference type="Gene3D" id="1.20.120.80">
    <property type="entry name" value="Cytochrome c oxidase, subunit III, four-helix bundle"/>
    <property type="match status" value="1"/>
</dbReference>
<keyword evidence="12" id="KW-0560">Oxidoreductase</keyword>
<reference evidence="12" key="1">
    <citation type="journal article" date="2014" name="Proc. Natl. Acad. Sci. U.S.A.">
        <title>Massive programmed translational jumping in mitochondria.</title>
        <authorList>
            <person name="Lang B.F."/>
            <person name="Jakubkova M."/>
            <person name="Hegedusova E."/>
            <person name="Daoud R."/>
            <person name="Forget L."/>
            <person name="Brejova B."/>
            <person name="Vinar T."/>
            <person name="Kosa P."/>
            <person name="Fricova D."/>
            <person name="Nebohacova M."/>
            <person name="Griac P."/>
            <person name="Tomaska L."/>
            <person name="Burger G."/>
            <person name="Nosek J."/>
        </authorList>
    </citation>
    <scope>NUCLEOTIDE SEQUENCE</scope>
    <source>
        <strain evidence="12">NRRL Y-17630</strain>
    </source>
</reference>
<evidence type="ECO:0000256" key="3">
    <source>
        <dbReference type="ARBA" id="ARBA00015944"/>
    </source>
</evidence>
<feature type="transmembrane region" description="Helical" evidence="10">
    <location>
        <begin position="212"/>
        <end position="236"/>
    </location>
</feature>
<comment type="catalytic activity">
    <reaction evidence="8">
        <text>4 Fe(II)-[cytochrome c] + O2 + 8 H(+)(in) = 4 Fe(III)-[cytochrome c] + 2 H2O + 4 H(+)(out)</text>
        <dbReference type="Rhea" id="RHEA:11436"/>
        <dbReference type="Rhea" id="RHEA-COMP:10350"/>
        <dbReference type="Rhea" id="RHEA-COMP:14399"/>
        <dbReference type="ChEBI" id="CHEBI:15377"/>
        <dbReference type="ChEBI" id="CHEBI:15378"/>
        <dbReference type="ChEBI" id="CHEBI:15379"/>
        <dbReference type="ChEBI" id="CHEBI:29033"/>
        <dbReference type="ChEBI" id="CHEBI:29034"/>
        <dbReference type="EC" id="7.1.1.9"/>
    </reaction>
    <physiologicalReaction direction="left-to-right" evidence="8">
        <dbReference type="Rhea" id="RHEA:11437"/>
    </physiologicalReaction>
</comment>
<keyword evidence="6 10" id="KW-1133">Transmembrane helix</keyword>
<dbReference type="GO" id="GO:0045277">
    <property type="term" value="C:respiratory chain complex IV"/>
    <property type="evidence" value="ECO:0007669"/>
    <property type="project" value="UniProtKB-ARBA"/>
</dbReference>
<dbReference type="GO" id="GO:0006123">
    <property type="term" value="P:mitochondrial electron transport, cytochrome c to oxygen"/>
    <property type="evidence" value="ECO:0007669"/>
    <property type="project" value="TreeGrafter"/>
</dbReference>
<dbReference type="GO" id="GO:0005743">
    <property type="term" value="C:mitochondrial inner membrane"/>
    <property type="evidence" value="ECO:0007669"/>
    <property type="project" value="UniProtKB-SubCell"/>
</dbReference>
<keyword evidence="4 9" id="KW-0812">Transmembrane</keyword>
<keyword evidence="7 10" id="KW-0472">Membrane</keyword>
<dbReference type="Gene3D" id="1.10.287.70">
    <property type="match status" value="1"/>
</dbReference>
<protein>
    <recommendedName>
        <fullName evidence="3 9">Cytochrome c oxidase subunit 3</fullName>
    </recommendedName>
</protein>
<dbReference type="AlphaFoldDB" id="A0A023UMQ8"/>
<evidence type="ECO:0000313" key="12">
    <source>
        <dbReference type="EMBL" id="AHY04900.1"/>
    </source>
</evidence>
<comment type="function">
    <text evidence="9">Component of the cytochrome c oxidase, the last enzyme in the mitochondrial electron transport chain which drives oxidative phosphorylation. The respiratory chain contains 3 multisubunit complexes succinate dehydrogenase (complex II, CII), ubiquinol-cytochrome c oxidoreductase (cytochrome b-c1 complex, complex III, CIII) and cytochrome c oxidase (complex IV, CIV), that cooperate to transfer electrons derived from NADH and succinate to molecular oxygen, creating an electrochemical gradient over the inner membrane that drives transmembrane transport and the ATP synthase. Cytochrome c oxidase is the component of the respiratory chain that catalyzes the reduction of oxygen to water. Electrons originating from reduced cytochrome c in the intermembrane space (IMS) are transferred via the dinuclear copper A center (CU(A)) of subunit 2 and heme A of subunit 1 to the active site in subunit 1, a binuclear center (BNC) formed by heme A3 and copper B (CU(B)). The BNC reduces molecular oxygen to 2 water molecules using 4 electrons from cytochrome c in the IMS and 4 protons from the mitochondrial matrix.</text>
</comment>
<dbReference type="InterPro" id="IPR024791">
    <property type="entry name" value="Cyt_c/ubiquinol_Oxase_su3"/>
</dbReference>
<geneLocation type="mitochondrion" evidence="12"/>
<evidence type="ECO:0000256" key="6">
    <source>
        <dbReference type="ARBA" id="ARBA00022989"/>
    </source>
</evidence>
<proteinExistence type="inferred from homology"/>
<dbReference type="InterPro" id="IPR013833">
    <property type="entry name" value="Cyt_c_oxidase_su3_a-hlx"/>
</dbReference>